<dbReference type="Proteomes" id="UP000018745">
    <property type="component" value="Chromosome"/>
</dbReference>
<name>A0ABN4BM48_9MOLU</name>
<evidence type="ECO:0000313" key="3">
    <source>
        <dbReference type="EMBL" id="AHC40356.1"/>
    </source>
</evidence>
<feature type="domain" description="Restriction endonuclease type II NgoFVII C-terminal B3-like DNA-binding" evidence="2">
    <location>
        <begin position="226"/>
        <end position="311"/>
    </location>
</feature>
<dbReference type="Pfam" id="PF09565">
    <property type="entry name" value="RE_NgoFVII"/>
    <property type="match status" value="1"/>
</dbReference>
<sequence length="371" mass="42961">MTEQVLFSHILPLPDEEDQKTIEESFREQIKQSDNLQISVGFASVASLTELDRLITESGIKKVCLILGMYFFNGFPKSLHELVLKINQKWQTSGIGEIRLIYPFKYHGKLYMFLKDENPFSAILGSANLSFLTSEFTHLHQYEIAVLFDNQDNLLVSLSHINHLKSPDISENVAVLEKEHKLFDINHMMDRIVGLSSVSKVETHAVKNLQLELNSTLEIPLIDLDSAENKKVSKRRKKKSYISLGVKEKGQKLLDESGSIDDKEWFYVVTDDGYEFMSYVEENKIKNLWFHRKDKVLERWIRGRIGGSLHVVDTEHHHFSDEEEMEREITGEMLKEYGGDHLVLTKTKNTKKDGKGIERDIWFLSFPRKSI</sequence>
<evidence type="ECO:0008006" key="5">
    <source>
        <dbReference type="Google" id="ProtNLM"/>
    </source>
</evidence>
<gene>
    <name evidence="3" type="ORF">OVS_02785</name>
</gene>
<dbReference type="InterPro" id="IPR048923">
    <property type="entry name" value="RE_NgoFVII_C"/>
</dbReference>
<accession>A0ABN4BM48</accession>
<dbReference type="Gene3D" id="3.30.870.10">
    <property type="entry name" value="Endonuclease Chain A"/>
    <property type="match status" value="1"/>
</dbReference>
<proteinExistence type="predicted"/>
<protein>
    <recommendedName>
        <fullName evidence="5">NgoFVII family restriction endonuclease</fullName>
    </recommendedName>
</protein>
<evidence type="ECO:0000259" key="2">
    <source>
        <dbReference type="Pfam" id="PF20731"/>
    </source>
</evidence>
<keyword evidence="4" id="KW-1185">Reference proteome</keyword>
<dbReference type="RefSeq" id="WP_024071328.1">
    <property type="nucleotide sequence ID" value="NC_023062.1"/>
</dbReference>
<evidence type="ECO:0000313" key="4">
    <source>
        <dbReference type="Proteomes" id="UP000018745"/>
    </source>
</evidence>
<dbReference type="EMBL" id="CP006935">
    <property type="protein sequence ID" value="AHC40356.1"/>
    <property type="molecule type" value="Genomic_DNA"/>
</dbReference>
<organism evidence="3 4">
    <name type="scientific">Mycoplasma ovis str. Michigan</name>
    <dbReference type="NCBI Taxonomy" id="1415773"/>
    <lineage>
        <taxon>Bacteria</taxon>
        <taxon>Bacillati</taxon>
        <taxon>Mycoplasmatota</taxon>
        <taxon>Mollicutes</taxon>
        <taxon>Mycoplasmataceae</taxon>
        <taxon>Mycoplasma</taxon>
    </lineage>
</organism>
<dbReference type="InterPro" id="IPR019065">
    <property type="entry name" value="RE_NgoFVII_N"/>
</dbReference>
<evidence type="ECO:0000259" key="1">
    <source>
        <dbReference type="Pfam" id="PF09565"/>
    </source>
</evidence>
<feature type="domain" description="Restriction endonuclease type II NgoFVII N-terminal" evidence="1">
    <location>
        <begin position="21"/>
        <end position="176"/>
    </location>
</feature>
<reference evidence="3 4" key="1">
    <citation type="journal article" date="2014" name="Genome Announc.">
        <title>Complete Genome Sequence of Mycoplasma ovis Strain Michigan, a Hemoplasma of Sheep with Two Distinct 16S rRNA Genes.</title>
        <authorList>
            <person name="Deshuillers P.L."/>
            <person name="Santos A.P."/>
            <person name="do Nascimento N.C."/>
            <person name="Hampel J.A."/>
            <person name="Bergin I.L."/>
            <person name="Dyson M.C."/>
            <person name="Messick J.B."/>
        </authorList>
    </citation>
    <scope>NUCLEOTIDE SEQUENCE [LARGE SCALE GENOMIC DNA]</scope>
    <source>
        <strain evidence="3 4">Michigan</strain>
    </source>
</reference>
<dbReference type="Pfam" id="PF20731">
    <property type="entry name" value="RE_NgoFVII_C"/>
    <property type="match status" value="1"/>
</dbReference>